<dbReference type="Proteomes" id="UP001430193">
    <property type="component" value="Unassembled WGS sequence"/>
</dbReference>
<gene>
    <name evidence="13" type="ORF">ISS99_20180</name>
</gene>
<dbReference type="EC" id="3.4.24.-" evidence="9"/>
<comment type="caution">
    <text evidence="13">The sequence shown here is derived from an EMBL/GenBank/DDBJ whole genome shotgun (WGS) entry which is preliminary data.</text>
</comment>
<dbReference type="PANTHER" id="PTHR33794">
    <property type="entry name" value="BACILLOLYSIN"/>
    <property type="match status" value="1"/>
</dbReference>
<proteinExistence type="inferred from homology"/>
<keyword evidence="4" id="KW-0732">Signal</keyword>
<evidence type="ECO:0000256" key="6">
    <source>
        <dbReference type="ARBA" id="ARBA00022833"/>
    </source>
</evidence>
<dbReference type="RefSeq" id="WP_204633397.1">
    <property type="nucleotide sequence ID" value="NZ_BSOC01000001.1"/>
</dbReference>
<dbReference type="Gene3D" id="3.10.170.10">
    <property type="match status" value="1"/>
</dbReference>
<comment type="function">
    <text evidence="9">Extracellular zinc metalloprotease.</text>
</comment>
<dbReference type="Pfam" id="PF07504">
    <property type="entry name" value="FTP"/>
    <property type="match status" value="1"/>
</dbReference>
<comment type="subcellular location">
    <subcellularLocation>
        <location evidence="9">Secreted</location>
    </subcellularLocation>
</comment>
<keyword evidence="3" id="KW-0479">Metal-binding</keyword>
<dbReference type="Gene3D" id="3.10.450.40">
    <property type="match status" value="1"/>
</dbReference>
<comment type="similarity">
    <text evidence="1 9">Belongs to the peptidase M4 family.</text>
</comment>
<evidence type="ECO:0000259" key="10">
    <source>
        <dbReference type="Pfam" id="PF01447"/>
    </source>
</evidence>
<feature type="domain" description="Peptidase M4 C-terminal" evidence="11">
    <location>
        <begin position="375"/>
        <end position="523"/>
    </location>
</feature>
<name>A0ABS2KL14_9GAMM</name>
<keyword evidence="6 9" id="KW-0862">Zinc</keyword>
<dbReference type="Pfam" id="PF02868">
    <property type="entry name" value="Peptidase_M4_C"/>
    <property type="match status" value="1"/>
</dbReference>
<dbReference type="InterPro" id="IPR050728">
    <property type="entry name" value="Zinc_Metalloprotease_M4"/>
</dbReference>
<keyword evidence="8" id="KW-0865">Zymogen</keyword>
<organism evidence="13 14">
    <name type="scientific">Dyella mobilis</name>
    <dbReference type="NCBI Taxonomy" id="1849582"/>
    <lineage>
        <taxon>Bacteria</taxon>
        <taxon>Pseudomonadati</taxon>
        <taxon>Pseudomonadota</taxon>
        <taxon>Gammaproteobacteria</taxon>
        <taxon>Lysobacterales</taxon>
        <taxon>Rhodanobacteraceae</taxon>
        <taxon>Dyella</taxon>
    </lineage>
</organism>
<dbReference type="InterPro" id="IPR011096">
    <property type="entry name" value="FTP_domain"/>
</dbReference>
<comment type="cofactor">
    <cofactor evidence="9">
        <name>Zn(2+)</name>
        <dbReference type="ChEBI" id="CHEBI:29105"/>
    </cofactor>
</comment>
<dbReference type="PRINTS" id="PR00730">
    <property type="entry name" value="THERMOLYSIN"/>
</dbReference>
<evidence type="ECO:0000313" key="14">
    <source>
        <dbReference type="Proteomes" id="UP001430193"/>
    </source>
</evidence>
<dbReference type="CDD" id="cd09597">
    <property type="entry name" value="M4_TLP"/>
    <property type="match status" value="1"/>
</dbReference>
<dbReference type="Gene3D" id="3.10.450.490">
    <property type="match status" value="1"/>
</dbReference>
<protein>
    <recommendedName>
        <fullName evidence="9">Neutral metalloproteinase</fullName>
        <ecNumber evidence="9">3.4.24.-</ecNumber>
    </recommendedName>
</protein>
<dbReference type="SUPFAM" id="SSF55486">
    <property type="entry name" value="Metalloproteases ('zincins'), catalytic domain"/>
    <property type="match status" value="1"/>
</dbReference>
<evidence type="ECO:0000256" key="7">
    <source>
        <dbReference type="ARBA" id="ARBA00023049"/>
    </source>
</evidence>
<reference evidence="13" key="1">
    <citation type="submission" date="2020-10" db="EMBL/GenBank/DDBJ databases">
        <title>Phylogeny of dyella-like bacteria.</title>
        <authorList>
            <person name="Fu J."/>
        </authorList>
    </citation>
    <scope>NUCLEOTIDE SEQUENCE</scope>
    <source>
        <strain evidence="13">DHON07</strain>
    </source>
</reference>
<evidence type="ECO:0000259" key="11">
    <source>
        <dbReference type="Pfam" id="PF02868"/>
    </source>
</evidence>
<keyword evidence="7 9" id="KW-0482">Metalloprotease</keyword>
<keyword evidence="5 9" id="KW-0378">Hydrolase</keyword>
<dbReference type="InterPro" id="IPR027268">
    <property type="entry name" value="Peptidase_M4/M1_CTD_sf"/>
</dbReference>
<feature type="domain" description="FTP" evidence="12">
    <location>
        <begin position="82"/>
        <end position="129"/>
    </location>
</feature>
<dbReference type="Pfam" id="PF01447">
    <property type="entry name" value="Peptidase_M4"/>
    <property type="match status" value="1"/>
</dbReference>
<evidence type="ECO:0000256" key="3">
    <source>
        <dbReference type="ARBA" id="ARBA00022723"/>
    </source>
</evidence>
<dbReference type="InterPro" id="IPR023612">
    <property type="entry name" value="Peptidase_M4"/>
</dbReference>
<feature type="domain" description="Peptidase M4" evidence="10">
    <location>
        <begin position="233"/>
        <end position="372"/>
    </location>
</feature>
<dbReference type="EMBL" id="JADIKF010000040">
    <property type="protein sequence ID" value="MBM7131850.1"/>
    <property type="molecule type" value="Genomic_DNA"/>
</dbReference>
<dbReference type="InterPro" id="IPR013856">
    <property type="entry name" value="Peptidase_M4_domain"/>
</dbReference>
<accession>A0ABS2KL14</accession>
<dbReference type="Gene3D" id="1.10.390.10">
    <property type="entry name" value="Neutral Protease Domain 2"/>
    <property type="match status" value="1"/>
</dbReference>
<dbReference type="PANTHER" id="PTHR33794:SF1">
    <property type="entry name" value="BACILLOLYSIN"/>
    <property type="match status" value="1"/>
</dbReference>
<evidence type="ECO:0000256" key="4">
    <source>
        <dbReference type="ARBA" id="ARBA00022729"/>
    </source>
</evidence>
<dbReference type="InterPro" id="IPR001570">
    <property type="entry name" value="Peptidase_M4_C_domain"/>
</dbReference>
<evidence type="ECO:0000256" key="2">
    <source>
        <dbReference type="ARBA" id="ARBA00022670"/>
    </source>
</evidence>
<evidence type="ECO:0000256" key="8">
    <source>
        <dbReference type="ARBA" id="ARBA00023145"/>
    </source>
</evidence>
<keyword evidence="2 9" id="KW-0645">Protease</keyword>
<evidence type="ECO:0000259" key="12">
    <source>
        <dbReference type="Pfam" id="PF07504"/>
    </source>
</evidence>
<evidence type="ECO:0000256" key="5">
    <source>
        <dbReference type="ARBA" id="ARBA00022801"/>
    </source>
</evidence>
<evidence type="ECO:0000256" key="9">
    <source>
        <dbReference type="RuleBase" id="RU366073"/>
    </source>
</evidence>
<keyword evidence="14" id="KW-1185">Reference proteome</keyword>
<evidence type="ECO:0000256" key="1">
    <source>
        <dbReference type="ARBA" id="ARBA00009388"/>
    </source>
</evidence>
<evidence type="ECO:0000313" key="13">
    <source>
        <dbReference type="EMBL" id="MBM7131850.1"/>
    </source>
</evidence>
<keyword evidence="9" id="KW-0964">Secreted</keyword>
<sequence length="529" mass="57769">MGWFFLRGMRCAGREPADVRAFLKGASPMKLKSTVFFSAMAGLFASSCAYAAHEQSVDVTQLPAISANSISASFGLSAQNALQEVSSLPVKNGESLVRMRQTYRGVPVYGQVVTVIKDGQGRALRASGRVLQGIDADLPSVKPRLSEQQAMARWKASHPDVAKASLEQSKLYVYFNTDGRAQWMYHLSYYVGGKQPHRPTALVDADHGTVIREWDGLTRDNASAVGPGGNEKAGFYQYGVDRPAMVVTQSGSTCQMYNSAVATFDMHQQDDVTKAVLWNFTCPTSQGDAINGAASPINDAHYFATVVYNMYAEWFQTPPLADRMNLLVHYLDGFEGAHWAGGNMYFGDGGANLYPVVALDVTSHEVSHGFTEQRSGLEYENQSGGMNEAFSDMAGEAAKFYDRGDNDFVVGWDVVKRGSVYGDAFRYMCTPNRDGYSIEHAKDYVEGMDPHYSSGVYNKAFCLLATSPGWNTRKAFEVFTYANAAYWGPTETFDSGACGVENAATLYGYNRKDVIDAFDEVGVTCSSGS</sequence>